<dbReference type="PANTHER" id="PTHR10322">
    <property type="entry name" value="DNA POLYMERASE CATALYTIC SUBUNIT"/>
    <property type="match status" value="1"/>
</dbReference>
<organism evidence="4 5">
    <name type="scientific">Rissa tridactyla</name>
    <name type="common">Black-legged kittiwake</name>
    <name type="synonym">Larus tridactyla</name>
    <dbReference type="NCBI Taxonomy" id="75485"/>
    <lineage>
        <taxon>Eukaryota</taxon>
        <taxon>Metazoa</taxon>
        <taxon>Chordata</taxon>
        <taxon>Craniata</taxon>
        <taxon>Vertebrata</taxon>
        <taxon>Euteleostomi</taxon>
        <taxon>Archelosauria</taxon>
        <taxon>Archosauria</taxon>
        <taxon>Dinosauria</taxon>
        <taxon>Saurischia</taxon>
        <taxon>Theropoda</taxon>
        <taxon>Coelurosauria</taxon>
        <taxon>Aves</taxon>
        <taxon>Neognathae</taxon>
        <taxon>Neoaves</taxon>
        <taxon>Charadriiformes</taxon>
        <taxon>Laridae</taxon>
        <taxon>Rissa</taxon>
    </lineage>
</organism>
<dbReference type="GO" id="GO:0003676">
    <property type="term" value="F:nucleic acid binding"/>
    <property type="evidence" value="ECO:0007669"/>
    <property type="project" value="InterPro"/>
</dbReference>
<dbReference type="GO" id="GO:0006287">
    <property type="term" value="P:base-excision repair, gap-filling"/>
    <property type="evidence" value="ECO:0007669"/>
    <property type="project" value="TreeGrafter"/>
</dbReference>
<dbReference type="InterPro" id="IPR036397">
    <property type="entry name" value="RNaseH_sf"/>
</dbReference>
<dbReference type="GO" id="GO:0045004">
    <property type="term" value="P:DNA replication proofreading"/>
    <property type="evidence" value="ECO:0007669"/>
    <property type="project" value="TreeGrafter"/>
</dbReference>
<feature type="non-terminal residue" evidence="4">
    <location>
        <position position="73"/>
    </location>
</feature>
<dbReference type="Proteomes" id="UP000540089">
    <property type="component" value="Unassembled WGS sequence"/>
</dbReference>
<dbReference type="PANTHER" id="PTHR10322:SF23">
    <property type="entry name" value="DNA POLYMERASE DELTA CATALYTIC SUBUNIT"/>
    <property type="match status" value="1"/>
</dbReference>
<keyword evidence="1" id="KW-0228">DNA excision</keyword>
<dbReference type="GO" id="GO:0043625">
    <property type="term" value="C:delta DNA polymerase complex"/>
    <property type="evidence" value="ECO:0007669"/>
    <property type="project" value="TreeGrafter"/>
</dbReference>
<dbReference type="EMBL" id="VZUC01048865">
    <property type="protein sequence ID" value="NXV39750.1"/>
    <property type="molecule type" value="Genomic_DNA"/>
</dbReference>
<dbReference type="InterPro" id="IPR050240">
    <property type="entry name" value="DNA_pol_type-B"/>
</dbReference>
<dbReference type="Gene3D" id="3.30.420.10">
    <property type="entry name" value="Ribonuclease H-like superfamily/Ribonuclease H"/>
    <property type="match status" value="1"/>
</dbReference>
<dbReference type="GO" id="GO:0008296">
    <property type="term" value="F:3'-5'-DNA exonuclease activity"/>
    <property type="evidence" value="ECO:0007669"/>
    <property type="project" value="TreeGrafter"/>
</dbReference>
<dbReference type="SUPFAM" id="SSF53098">
    <property type="entry name" value="Ribonuclease H-like"/>
    <property type="match status" value="1"/>
</dbReference>
<protein>
    <recommendedName>
        <fullName evidence="2">DNA polymerase delta catalytic subunit</fullName>
    </recommendedName>
</protein>
<proteinExistence type="predicted"/>
<evidence type="ECO:0000313" key="5">
    <source>
        <dbReference type="Proteomes" id="UP000540089"/>
    </source>
</evidence>
<dbReference type="InterPro" id="IPR006133">
    <property type="entry name" value="DNA-dir_DNA_pol_B_exonuc"/>
</dbReference>
<dbReference type="InterPro" id="IPR012337">
    <property type="entry name" value="RNaseH-like_sf"/>
</dbReference>
<gene>
    <name evidence="4" type="ORF">RISTRI_R15972</name>
</gene>
<comment type="caution">
    <text evidence="4">The sequence shown here is derived from an EMBL/GenBank/DDBJ whole genome shotgun (WGS) entry which is preliminary data.</text>
</comment>
<evidence type="ECO:0000259" key="3">
    <source>
        <dbReference type="Pfam" id="PF03104"/>
    </source>
</evidence>
<sequence length="73" mass="7620">CVPPPGVFPEAEQDPVITVAGVVQRQGEREPFLRAVFTLLPCAPILGCRVLSFPREEQLLQVGGPGGVLGGPG</sequence>
<dbReference type="Pfam" id="PF03104">
    <property type="entry name" value="DNA_pol_B_exo1"/>
    <property type="match status" value="1"/>
</dbReference>
<keyword evidence="5" id="KW-1185">Reference proteome</keyword>
<name>A0A7L3TJH6_RISTR</name>
<dbReference type="GO" id="GO:0006297">
    <property type="term" value="P:nucleotide-excision repair, DNA gap filling"/>
    <property type="evidence" value="ECO:0007669"/>
    <property type="project" value="TreeGrafter"/>
</dbReference>
<dbReference type="GO" id="GO:0003887">
    <property type="term" value="F:DNA-directed DNA polymerase activity"/>
    <property type="evidence" value="ECO:0007669"/>
    <property type="project" value="TreeGrafter"/>
</dbReference>
<evidence type="ECO:0000313" key="4">
    <source>
        <dbReference type="EMBL" id="NXV39750.1"/>
    </source>
</evidence>
<evidence type="ECO:0000256" key="1">
    <source>
        <dbReference type="ARBA" id="ARBA00022769"/>
    </source>
</evidence>
<feature type="domain" description="DNA-directed DNA polymerase family B exonuclease" evidence="3">
    <location>
        <begin position="5"/>
        <end position="61"/>
    </location>
</feature>
<dbReference type="AlphaFoldDB" id="A0A7L3TJH6"/>
<accession>A0A7L3TJH6</accession>
<evidence type="ECO:0000256" key="2">
    <source>
        <dbReference type="ARBA" id="ARBA00024411"/>
    </source>
</evidence>
<reference evidence="4 5" key="1">
    <citation type="submission" date="2019-09" db="EMBL/GenBank/DDBJ databases">
        <title>Bird 10,000 Genomes (B10K) Project - Family phase.</title>
        <authorList>
            <person name="Zhang G."/>
        </authorList>
    </citation>
    <scope>NUCLEOTIDE SEQUENCE [LARGE SCALE GENOMIC DNA]</scope>
    <source>
        <strain evidence="4">OUT-0021</strain>
        <tissue evidence="4">Blood</tissue>
    </source>
</reference>
<feature type="non-terminal residue" evidence="4">
    <location>
        <position position="1"/>
    </location>
</feature>